<dbReference type="Pfam" id="PF05226">
    <property type="entry name" value="CHASE2"/>
    <property type="match status" value="1"/>
</dbReference>
<keyword evidence="1" id="KW-0812">Transmembrane</keyword>
<dbReference type="PROSITE" id="PS50125">
    <property type="entry name" value="GUANYLATE_CYCLASE_2"/>
    <property type="match status" value="1"/>
</dbReference>
<evidence type="ECO:0000256" key="1">
    <source>
        <dbReference type="SAM" id="Phobius"/>
    </source>
</evidence>
<dbReference type="AlphaFoldDB" id="A0A7L5BZN0"/>
<dbReference type="Gene3D" id="3.30.70.1230">
    <property type="entry name" value="Nucleotide cyclase"/>
    <property type="match status" value="1"/>
</dbReference>
<organism evidence="3 4">
    <name type="scientific">Pikeienuella piscinae</name>
    <dbReference type="NCBI Taxonomy" id="2748098"/>
    <lineage>
        <taxon>Bacteria</taxon>
        <taxon>Pseudomonadati</taxon>
        <taxon>Pseudomonadota</taxon>
        <taxon>Alphaproteobacteria</taxon>
        <taxon>Rhodobacterales</taxon>
        <taxon>Paracoccaceae</taxon>
        <taxon>Pikeienuella</taxon>
    </lineage>
</organism>
<reference evidence="3 4" key="1">
    <citation type="submission" date="2020-02" db="EMBL/GenBank/DDBJ databases">
        <title>complete genome sequence of Rhodobacteraceae bacterium.</title>
        <authorList>
            <person name="Park J."/>
            <person name="Kim Y.-S."/>
            <person name="Kim K.-H."/>
        </authorList>
    </citation>
    <scope>NUCLEOTIDE SEQUENCE [LARGE SCALE GENOMIC DNA]</scope>
    <source>
        <strain evidence="3 4">RR4-56</strain>
    </source>
</reference>
<dbReference type="InterPro" id="IPR001054">
    <property type="entry name" value="A/G_cyclase"/>
</dbReference>
<evidence type="ECO:0000313" key="3">
    <source>
        <dbReference type="EMBL" id="QIE55324.1"/>
    </source>
</evidence>
<dbReference type="Proteomes" id="UP000503336">
    <property type="component" value="Chromosome"/>
</dbReference>
<keyword evidence="4" id="KW-1185">Reference proteome</keyword>
<protein>
    <submittedName>
        <fullName evidence="3">Adenylate/guanylate cyclase domain-containing protein</fullName>
    </submittedName>
</protein>
<dbReference type="KEGG" id="hdh:G5B40_07555"/>
<dbReference type="InterPro" id="IPR007890">
    <property type="entry name" value="CHASE2"/>
</dbReference>
<evidence type="ECO:0000259" key="2">
    <source>
        <dbReference type="PROSITE" id="PS50125"/>
    </source>
</evidence>
<dbReference type="Pfam" id="PF00211">
    <property type="entry name" value="Guanylate_cyc"/>
    <property type="match status" value="1"/>
</dbReference>
<dbReference type="PANTHER" id="PTHR43081">
    <property type="entry name" value="ADENYLATE CYCLASE, TERMINAL-DIFFERENTIATION SPECIFIC-RELATED"/>
    <property type="match status" value="1"/>
</dbReference>
<dbReference type="InterPro" id="IPR029787">
    <property type="entry name" value="Nucleotide_cyclase"/>
</dbReference>
<feature type="transmembrane region" description="Helical" evidence="1">
    <location>
        <begin position="487"/>
        <end position="510"/>
    </location>
</feature>
<feature type="transmembrane region" description="Helical" evidence="1">
    <location>
        <begin position="461"/>
        <end position="481"/>
    </location>
</feature>
<feature type="transmembrane region" description="Helical" evidence="1">
    <location>
        <begin position="437"/>
        <end position="456"/>
    </location>
</feature>
<dbReference type="PANTHER" id="PTHR43081:SF1">
    <property type="entry name" value="ADENYLATE CYCLASE, TERMINAL-DIFFERENTIATION SPECIFIC"/>
    <property type="match status" value="1"/>
</dbReference>
<dbReference type="SMART" id="SM00044">
    <property type="entry name" value="CYCc"/>
    <property type="match status" value="1"/>
</dbReference>
<dbReference type="RefSeq" id="WP_165097064.1">
    <property type="nucleotide sequence ID" value="NZ_CP049056.1"/>
</dbReference>
<dbReference type="SMART" id="SM01080">
    <property type="entry name" value="CHASE2"/>
    <property type="match status" value="1"/>
</dbReference>
<accession>A0A7L5BZN0</accession>
<dbReference type="CDD" id="cd07302">
    <property type="entry name" value="CHD"/>
    <property type="match status" value="1"/>
</dbReference>
<name>A0A7L5BZN0_9RHOB</name>
<dbReference type="EMBL" id="CP049056">
    <property type="protein sequence ID" value="QIE55324.1"/>
    <property type="molecule type" value="Genomic_DNA"/>
</dbReference>
<dbReference type="SUPFAM" id="SSF55073">
    <property type="entry name" value="Nucleotide cyclase"/>
    <property type="match status" value="1"/>
</dbReference>
<dbReference type="GO" id="GO:0009190">
    <property type="term" value="P:cyclic nucleotide biosynthetic process"/>
    <property type="evidence" value="ECO:0007669"/>
    <property type="project" value="InterPro"/>
</dbReference>
<keyword evidence="1" id="KW-0472">Membrane</keyword>
<feature type="domain" description="Guanylate cyclase" evidence="2">
    <location>
        <begin position="553"/>
        <end position="685"/>
    </location>
</feature>
<dbReference type="GO" id="GO:0004016">
    <property type="term" value="F:adenylate cyclase activity"/>
    <property type="evidence" value="ECO:0007669"/>
    <property type="project" value="UniProtKB-ARBA"/>
</dbReference>
<evidence type="ECO:0000313" key="4">
    <source>
        <dbReference type="Proteomes" id="UP000503336"/>
    </source>
</evidence>
<dbReference type="GO" id="GO:0035556">
    <property type="term" value="P:intracellular signal transduction"/>
    <property type="evidence" value="ECO:0007669"/>
    <property type="project" value="InterPro"/>
</dbReference>
<gene>
    <name evidence="3" type="ORF">G5B40_07555</name>
</gene>
<keyword evidence="1" id="KW-1133">Transmembrane helix</keyword>
<dbReference type="InterPro" id="IPR050697">
    <property type="entry name" value="Adenylyl/Guanylyl_Cyclase_3/4"/>
</dbReference>
<sequence length="814" mass="88992">MKLRNPIRLYRVWRRAKRRNAKMEKRRRSEFRWRPFFYGLFATALVLGLQVFNPGGLHAINEAAFDQLQRQKPRQVDPSVPVAVVDIDVRSLQTLGQWPWPRTEMAELTKRLAALGALSIAYDVVFAEPDRTSPDRVLESWRKYDPGAKISMDRAHRDNDAIFAAAIAETPTVLGVVLNNDPDGGRPPVRAGISFSGSDPRPVIPNFLSANVNLPLLSHSASGVGNFSLGNERADIIRRVPLLTRVEEQIVPTLALEAIRVGFQAGSILVKSNDASREYGATGIGIATMRVGPMEIPVEPDGGLYIYYSGNSAKRASRVISAADILAGDAPDPALAAKIGGKVVFIGTSAPGLLDLVATPFEKAAAGVNVHAELAEQIIAKYFQTDRIAYRDELVAALPTLAAEEKAAARAKIAELEADIARFSEPVFISKPDWGEGVERLFILLVGAVASLLLAFNRTALAGLAAVLGAAAVVAASWLAFDLAGFLLGPVYPALGVFLPWGTLTIYNYVRADRDKRAVRSQFAHFMSPEVIEEIADDPDRYLTPGGDLRPLSIMFCDVRKFSTITEKMTPEETILFINEFLTPLSEVVIRNSGTIDKYMGDCIMAFWNAPRKSEMHMEQATLALFQFRQALREINQKFASIGFPEIDIGIGVNTGPCAVGAMGSKSRLDYSCIGDAVNLASRLEGITKQYGLWNCIGDNTAQGVGHTFALIRIDQVAVKGRSKPETIWTVAGEADVLASPEYQALKAAVDEGLAAYKAKDWDRAEAAYRRAGEYELDAFSPHGLIEVFLERIREYRVAPPPDDWDGVYVATAK</sequence>
<proteinExistence type="predicted"/>